<evidence type="ECO:0000313" key="2">
    <source>
        <dbReference type="Ensembl" id="ENSPCEP00000016067.1"/>
    </source>
</evidence>
<evidence type="ECO:0000259" key="1">
    <source>
        <dbReference type="PROSITE" id="PS50835"/>
    </source>
</evidence>
<dbReference type="Pfam" id="PF07686">
    <property type="entry name" value="V-set"/>
    <property type="match status" value="2"/>
</dbReference>
<dbReference type="PROSITE" id="PS50835">
    <property type="entry name" value="IG_LIKE"/>
    <property type="match status" value="2"/>
</dbReference>
<accession>A0A8C8SA28</accession>
<dbReference type="InterPro" id="IPR013106">
    <property type="entry name" value="Ig_V-set"/>
</dbReference>
<proteinExistence type="predicted"/>
<protein>
    <recommendedName>
        <fullName evidence="1">Ig-like domain-containing protein</fullName>
    </recommendedName>
</protein>
<dbReference type="Proteomes" id="UP000694393">
    <property type="component" value="Unplaced"/>
</dbReference>
<dbReference type="InterPro" id="IPR013783">
    <property type="entry name" value="Ig-like_fold"/>
</dbReference>
<dbReference type="InterPro" id="IPR007110">
    <property type="entry name" value="Ig-like_dom"/>
</dbReference>
<dbReference type="InterPro" id="IPR003599">
    <property type="entry name" value="Ig_sub"/>
</dbReference>
<dbReference type="Ensembl" id="ENSPCET00000016634.1">
    <property type="protein sequence ID" value="ENSPCEP00000016067.1"/>
    <property type="gene ID" value="ENSPCEG00000012657.1"/>
</dbReference>
<feature type="domain" description="Ig-like" evidence="1">
    <location>
        <begin position="16"/>
        <end position="97"/>
    </location>
</feature>
<dbReference type="AlphaFoldDB" id="A0A8C8SA28"/>
<dbReference type="InterPro" id="IPR050150">
    <property type="entry name" value="IgV_Light_Chain"/>
</dbReference>
<reference evidence="2" key="2">
    <citation type="submission" date="2025-09" db="UniProtKB">
        <authorList>
            <consortium name="Ensembl"/>
        </authorList>
    </citation>
    <scope>IDENTIFICATION</scope>
</reference>
<reference evidence="2" key="1">
    <citation type="submission" date="2025-08" db="UniProtKB">
        <authorList>
            <consortium name="Ensembl"/>
        </authorList>
    </citation>
    <scope>IDENTIFICATION</scope>
</reference>
<name>A0A8C8SA28_9SAUR</name>
<evidence type="ECO:0000313" key="3">
    <source>
        <dbReference type="Proteomes" id="UP000694393"/>
    </source>
</evidence>
<feature type="domain" description="Ig-like" evidence="1">
    <location>
        <begin position="118"/>
        <end position="195"/>
    </location>
</feature>
<organism evidence="2 3">
    <name type="scientific">Pelusios castaneus</name>
    <name type="common">West African mud turtle</name>
    <dbReference type="NCBI Taxonomy" id="367368"/>
    <lineage>
        <taxon>Eukaryota</taxon>
        <taxon>Metazoa</taxon>
        <taxon>Chordata</taxon>
        <taxon>Craniata</taxon>
        <taxon>Vertebrata</taxon>
        <taxon>Euteleostomi</taxon>
        <taxon>Archelosauria</taxon>
        <taxon>Testudinata</taxon>
        <taxon>Testudines</taxon>
        <taxon>Pleurodira</taxon>
        <taxon>Pelomedusidae</taxon>
        <taxon>Pelusios</taxon>
    </lineage>
</organism>
<dbReference type="SUPFAM" id="SSF48726">
    <property type="entry name" value="Immunoglobulin"/>
    <property type="match status" value="2"/>
</dbReference>
<dbReference type="PANTHER" id="PTHR23267">
    <property type="entry name" value="IMMUNOGLOBULIN LIGHT CHAIN"/>
    <property type="match status" value="1"/>
</dbReference>
<dbReference type="SMART" id="SM00409">
    <property type="entry name" value="IG"/>
    <property type="match status" value="2"/>
</dbReference>
<keyword evidence="3" id="KW-1185">Reference proteome</keyword>
<sequence>MRLVVTQPFSVAESLGTTVKLSCALSSGYSISSDRVRWIQQKPGSAPRFVYHYYTSSDQGRGTGIPERFTVSPDTSNNLWNLVISGVQAEDEADYYCFTWDGKCCWGRGIPSESVSLGGTVTLSCSLSSGAMINQSHPQWIQQRTGKVPRRLVYGTSHRAAGVPERFTAAMSGNTMSLTIAGALAEDEADYYCVAWSEGAQHSATRGGGTETKSS</sequence>
<dbReference type="Gene3D" id="2.60.40.10">
    <property type="entry name" value="Immunoglobulins"/>
    <property type="match status" value="2"/>
</dbReference>
<dbReference type="InterPro" id="IPR036179">
    <property type="entry name" value="Ig-like_dom_sf"/>
</dbReference>
<dbReference type="SMART" id="SM00406">
    <property type="entry name" value="IGv"/>
    <property type="match status" value="2"/>
</dbReference>